<dbReference type="GO" id="GO:0000105">
    <property type="term" value="P:L-histidine biosynthetic process"/>
    <property type="evidence" value="ECO:0007669"/>
    <property type="project" value="UniProtKB-UniPathway"/>
</dbReference>
<evidence type="ECO:0000256" key="6">
    <source>
        <dbReference type="ARBA" id="ARBA00023102"/>
    </source>
</evidence>
<evidence type="ECO:0000256" key="7">
    <source>
        <dbReference type="ARBA" id="ARBA00023239"/>
    </source>
</evidence>
<evidence type="ECO:0000256" key="4">
    <source>
        <dbReference type="ARBA" id="ARBA00022801"/>
    </source>
</evidence>
<proteinExistence type="inferred from homology"/>
<keyword evidence="5" id="KW-0315">Glutamine amidotransferase</keyword>
<dbReference type="PROSITE" id="PS51273">
    <property type="entry name" value="GATASE_TYPE_1"/>
    <property type="match status" value="1"/>
</dbReference>
<organism evidence="11">
    <name type="scientific">freshwater metagenome</name>
    <dbReference type="NCBI Taxonomy" id="449393"/>
    <lineage>
        <taxon>unclassified sequences</taxon>
        <taxon>metagenomes</taxon>
        <taxon>ecological metagenomes</taxon>
    </lineage>
</organism>
<gene>
    <name evidence="11" type="ORF">UFOPK4098_00821</name>
    <name evidence="12" type="ORF">UFOPK4347_00038</name>
</gene>
<evidence type="ECO:0000259" key="10">
    <source>
        <dbReference type="Pfam" id="PF00117"/>
    </source>
</evidence>
<keyword evidence="4" id="KW-0378">Hydrolase</keyword>
<comment type="catalytic activity">
    <reaction evidence="9">
        <text>L-glutamine + H2O = L-glutamate + NH4(+)</text>
        <dbReference type="Rhea" id="RHEA:15889"/>
        <dbReference type="ChEBI" id="CHEBI:15377"/>
        <dbReference type="ChEBI" id="CHEBI:28938"/>
        <dbReference type="ChEBI" id="CHEBI:29985"/>
        <dbReference type="ChEBI" id="CHEBI:58359"/>
        <dbReference type="EC" id="3.5.1.2"/>
    </reaction>
</comment>
<evidence type="ECO:0000313" key="12">
    <source>
        <dbReference type="EMBL" id="CAB5057676.1"/>
    </source>
</evidence>
<dbReference type="GO" id="GO:0004359">
    <property type="term" value="F:glutaminase activity"/>
    <property type="evidence" value="ECO:0007669"/>
    <property type="project" value="UniProtKB-EC"/>
</dbReference>
<dbReference type="Gene3D" id="3.40.50.880">
    <property type="match status" value="1"/>
</dbReference>
<reference evidence="11" key="1">
    <citation type="submission" date="2020-05" db="EMBL/GenBank/DDBJ databases">
        <authorList>
            <person name="Chiriac C."/>
            <person name="Salcher M."/>
            <person name="Ghai R."/>
            <person name="Kavagutti S V."/>
        </authorList>
    </citation>
    <scope>NUCLEOTIDE SEQUENCE</scope>
</reference>
<dbReference type="InterPro" id="IPR010139">
    <property type="entry name" value="Imidazole-glycPsynth_HisH"/>
</dbReference>
<dbReference type="InterPro" id="IPR029062">
    <property type="entry name" value="Class_I_gatase-like"/>
</dbReference>
<evidence type="ECO:0000256" key="1">
    <source>
        <dbReference type="ARBA" id="ARBA00005091"/>
    </source>
</evidence>
<evidence type="ECO:0000256" key="9">
    <source>
        <dbReference type="ARBA" id="ARBA00049534"/>
    </source>
</evidence>
<comment type="catalytic activity">
    <reaction evidence="8">
        <text>5-[(5-phospho-1-deoxy-D-ribulos-1-ylimino)methylamino]-1-(5-phospho-beta-D-ribosyl)imidazole-4-carboxamide + L-glutamine = D-erythro-1-(imidazol-4-yl)glycerol 3-phosphate + 5-amino-1-(5-phospho-beta-D-ribosyl)imidazole-4-carboxamide + L-glutamate + H(+)</text>
        <dbReference type="Rhea" id="RHEA:24793"/>
        <dbReference type="ChEBI" id="CHEBI:15378"/>
        <dbReference type="ChEBI" id="CHEBI:29985"/>
        <dbReference type="ChEBI" id="CHEBI:58278"/>
        <dbReference type="ChEBI" id="CHEBI:58359"/>
        <dbReference type="ChEBI" id="CHEBI:58475"/>
        <dbReference type="ChEBI" id="CHEBI:58525"/>
        <dbReference type="EC" id="4.3.2.10"/>
    </reaction>
</comment>
<name>A0A6J7QUG0_9ZZZZ</name>
<evidence type="ECO:0000313" key="11">
    <source>
        <dbReference type="EMBL" id="CAB5020259.1"/>
    </source>
</evidence>
<feature type="domain" description="Glutamine amidotransferase" evidence="10">
    <location>
        <begin position="11"/>
        <end position="201"/>
    </location>
</feature>
<dbReference type="GO" id="GO:0016829">
    <property type="term" value="F:lyase activity"/>
    <property type="evidence" value="ECO:0007669"/>
    <property type="project" value="UniProtKB-KW"/>
</dbReference>
<dbReference type="PANTHER" id="PTHR42701">
    <property type="entry name" value="IMIDAZOLE GLYCEROL PHOSPHATE SYNTHASE SUBUNIT HISH"/>
    <property type="match status" value="1"/>
</dbReference>
<dbReference type="SUPFAM" id="SSF52317">
    <property type="entry name" value="Class I glutamine amidotransferase-like"/>
    <property type="match status" value="1"/>
</dbReference>
<dbReference type="AlphaFoldDB" id="A0A6J7QUG0"/>
<dbReference type="EMBL" id="CAFBQU010000001">
    <property type="protein sequence ID" value="CAB5057676.1"/>
    <property type="molecule type" value="Genomic_DNA"/>
</dbReference>
<dbReference type="PIRSF" id="PIRSF000495">
    <property type="entry name" value="Amidotransf_hisH"/>
    <property type="match status" value="1"/>
</dbReference>
<evidence type="ECO:0000256" key="3">
    <source>
        <dbReference type="ARBA" id="ARBA00022605"/>
    </source>
</evidence>
<sequence>MTRPLIAVLDYGIGNLSSAQKALVRSGADARLTRDPGLARDAAGVVLPGVGAFGACMDALRAAQLEDVVYESVASQRPFMGICVGMQMLFTSSVESPGVAGLDVIHGTVELIEGNVRRPQMQWNELHVENEDPLFSGLPKTPWVYFVHSYSAVPQEKSVVIATCDYGQNLTAVVRQENVVATQFHPEKSAKDGLKLLHNFVSACS</sequence>
<protein>
    <submittedName>
        <fullName evidence="11">Unannotated protein</fullName>
    </submittedName>
</protein>
<dbReference type="InterPro" id="IPR017926">
    <property type="entry name" value="GATASE"/>
</dbReference>
<evidence type="ECO:0000256" key="8">
    <source>
        <dbReference type="ARBA" id="ARBA00047838"/>
    </source>
</evidence>
<dbReference type="Pfam" id="PF00117">
    <property type="entry name" value="GATase"/>
    <property type="match status" value="1"/>
</dbReference>
<dbReference type="GO" id="GO:0000107">
    <property type="term" value="F:imidazoleglycerol-phosphate synthase activity"/>
    <property type="evidence" value="ECO:0007669"/>
    <property type="project" value="TreeGrafter"/>
</dbReference>
<comment type="subunit">
    <text evidence="2">Heterodimer of HisH and HisF.</text>
</comment>
<comment type="pathway">
    <text evidence="1">Amino-acid biosynthesis; L-histidine biosynthesis; L-histidine from 5-phospho-alpha-D-ribose 1-diphosphate: step 5/9.</text>
</comment>
<dbReference type="EMBL" id="CAFBPN010000036">
    <property type="protein sequence ID" value="CAB5020259.1"/>
    <property type="molecule type" value="Genomic_DNA"/>
</dbReference>
<dbReference type="HAMAP" id="MF_00278">
    <property type="entry name" value="HisH"/>
    <property type="match status" value="1"/>
</dbReference>
<dbReference type="UniPathway" id="UPA00031">
    <property type="reaction ID" value="UER00010"/>
</dbReference>
<evidence type="ECO:0000256" key="5">
    <source>
        <dbReference type="ARBA" id="ARBA00022962"/>
    </source>
</evidence>
<keyword evidence="3" id="KW-0028">Amino-acid biosynthesis</keyword>
<dbReference type="CDD" id="cd01748">
    <property type="entry name" value="GATase1_IGP_Synthase"/>
    <property type="match status" value="1"/>
</dbReference>
<accession>A0A6J7QUG0</accession>
<keyword evidence="7" id="KW-0456">Lyase</keyword>
<evidence type="ECO:0000256" key="2">
    <source>
        <dbReference type="ARBA" id="ARBA00011152"/>
    </source>
</evidence>
<keyword evidence="6" id="KW-0368">Histidine biosynthesis</keyword>
<dbReference type="NCBIfam" id="TIGR01855">
    <property type="entry name" value="IMP_synth_hisH"/>
    <property type="match status" value="1"/>
</dbReference>
<dbReference type="PANTHER" id="PTHR42701:SF1">
    <property type="entry name" value="IMIDAZOLE GLYCEROL PHOSPHATE SYNTHASE SUBUNIT HISH"/>
    <property type="match status" value="1"/>
</dbReference>